<proteinExistence type="predicted"/>
<organism evidence="1 2">
    <name type="scientific">Desulfurobacterium atlanticum</name>
    <dbReference type="NCBI Taxonomy" id="240169"/>
    <lineage>
        <taxon>Bacteria</taxon>
        <taxon>Pseudomonadati</taxon>
        <taxon>Aquificota</taxon>
        <taxon>Aquificia</taxon>
        <taxon>Desulfurobacteriales</taxon>
        <taxon>Desulfurobacteriaceae</taxon>
        <taxon>Desulfurobacterium</taxon>
    </lineage>
</organism>
<accession>A0A239A6G8</accession>
<reference evidence="2" key="1">
    <citation type="submission" date="2017-06" db="EMBL/GenBank/DDBJ databases">
        <authorList>
            <person name="Varghese N."/>
            <person name="Submissions S."/>
        </authorList>
    </citation>
    <scope>NUCLEOTIDE SEQUENCE [LARGE SCALE GENOMIC DNA]</scope>
    <source>
        <strain evidence="2">DSM 15668</strain>
    </source>
</reference>
<dbReference type="EMBL" id="FZOB01000015">
    <property type="protein sequence ID" value="SNR90901.1"/>
    <property type="molecule type" value="Genomic_DNA"/>
</dbReference>
<dbReference type="RefSeq" id="WP_089323662.1">
    <property type="nucleotide sequence ID" value="NZ_FZOB01000015.1"/>
</dbReference>
<keyword evidence="2" id="KW-1185">Reference proteome</keyword>
<evidence type="ECO:0000313" key="1">
    <source>
        <dbReference type="EMBL" id="SNR90901.1"/>
    </source>
</evidence>
<dbReference type="Proteomes" id="UP000198405">
    <property type="component" value="Unassembled WGS sequence"/>
</dbReference>
<dbReference type="AlphaFoldDB" id="A0A239A6G8"/>
<evidence type="ECO:0000313" key="2">
    <source>
        <dbReference type="Proteomes" id="UP000198405"/>
    </source>
</evidence>
<gene>
    <name evidence="1" type="ORF">SAMN06265340_11542</name>
</gene>
<name>A0A239A6G8_9BACT</name>
<protein>
    <submittedName>
        <fullName evidence="1">Uncharacterized protein</fullName>
    </submittedName>
</protein>
<sequence length="73" mass="8431">MSDIKNLKTFEFSESSKWKSFAKTGYLIAPPDTSWNPEEAKKRIVEKYGWEKLKTCVGAVDVSKEETYQSFSE</sequence>